<dbReference type="EMBL" id="JARJLG010000084">
    <property type="protein sequence ID" value="KAJ7749788.1"/>
    <property type="molecule type" value="Genomic_DNA"/>
</dbReference>
<accession>A0AAD7ISS9</accession>
<dbReference type="AlphaFoldDB" id="A0AAD7ISS9"/>
<reference evidence="2" key="1">
    <citation type="submission" date="2023-03" db="EMBL/GenBank/DDBJ databases">
        <title>Massive genome expansion in bonnet fungi (Mycena s.s.) driven by repeated elements and novel gene families across ecological guilds.</title>
        <authorList>
            <consortium name="Lawrence Berkeley National Laboratory"/>
            <person name="Harder C.B."/>
            <person name="Miyauchi S."/>
            <person name="Viragh M."/>
            <person name="Kuo A."/>
            <person name="Thoen E."/>
            <person name="Andreopoulos B."/>
            <person name="Lu D."/>
            <person name="Skrede I."/>
            <person name="Drula E."/>
            <person name="Henrissat B."/>
            <person name="Morin E."/>
            <person name="Kohler A."/>
            <person name="Barry K."/>
            <person name="LaButti K."/>
            <person name="Morin E."/>
            <person name="Salamov A."/>
            <person name="Lipzen A."/>
            <person name="Mereny Z."/>
            <person name="Hegedus B."/>
            <person name="Baldrian P."/>
            <person name="Stursova M."/>
            <person name="Weitz H."/>
            <person name="Taylor A."/>
            <person name="Grigoriev I.V."/>
            <person name="Nagy L.G."/>
            <person name="Martin F."/>
            <person name="Kauserud H."/>
        </authorList>
    </citation>
    <scope>NUCLEOTIDE SEQUENCE</scope>
    <source>
        <strain evidence="2">CBHHK188m</strain>
    </source>
</reference>
<proteinExistence type="predicted"/>
<keyword evidence="3" id="KW-1185">Reference proteome</keyword>
<sequence length="98" mass="10614">MLGLGLDIWLLPGVGAGARRARQSGSGSMWELLLLLESLDDSTSRRSGSTRGRFEVPSSLHHFTSFPPLAPRPCTYLAGLVPSCDDLCSYLCSCMLRV</sequence>
<evidence type="ECO:0000313" key="2">
    <source>
        <dbReference type="EMBL" id="KAJ7749788.1"/>
    </source>
</evidence>
<name>A0AAD7ISS9_9AGAR</name>
<organism evidence="2 3">
    <name type="scientific">Mycena maculata</name>
    <dbReference type="NCBI Taxonomy" id="230809"/>
    <lineage>
        <taxon>Eukaryota</taxon>
        <taxon>Fungi</taxon>
        <taxon>Dikarya</taxon>
        <taxon>Basidiomycota</taxon>
        <taxon>Agaricomycotina</taxon>
        <taxon>Agaricomycetes</taxon>
        <taxon>Agaricomycetidae</taxon>
        <taxon>Agaricales</taxon>
        <taxon>Marasmiineae</taxon>
        <taxon>Mycenaceae</taxon>
        <taxon>Mycena</taxon>
    </lineage>
</organism>
<evidence type="ECO:0000256" key="1">
    <source>
        <dbReference type="SAM" id="SignalP"/>
    </source>
</evidence>
<protein>
    <recommendedName>
        <fullName evidence="4">Secreted protein</fullName>
    </recommendedName>
</protein>
<dbReference type="Proteomes" id="UP001215280">
    <property type="component" value="Unassembled WGS sequence"/>
</dbReference>
<evidence type="ECO:0000313" key="3">
    <source>
        <dbReference type="Proteomes" id="UP001215280"/>
    </source>
</evidence>
<feature type="chain" id="PRO_5042213349" description="Secreted protein" evidence="1">
    <location>
        <begin position="17"/>
        <end position="98"/>
    </location>
</feature>
<keyword evidence="1" id="KW-0732">Signal</keyword>
<gene>
    <name evidence="2" type="ORF">DFH07DRAFT_828360</name>
</gene>
<evidence type="ECO:0008006" key="4">
    <source>
        <dbReference type="Google" id="ProtNLM"/>
    </source>
</evidence>
<feature type="signal peptide" evidence="1">
    <location>
        <begin position="1"/>
        <end position="16"/>
    </location>
</feature>
<comment type="caution">
    <text evidence="2">The sequence shown here is derived from an EMBL/GenBank/DDBJ whole genome shotgun (WGS) entry which is preliminary data.</text>
</comment>